<dbReference type="AlphaFoldDB" id="A0A380CV54"/>
<protein>
    <recommendedName>
        <fullName evidence="1">HipA-like kinase domain-containing protein</fullName>
    </recommendedName>
</protein>
<reference evidence="2 3" key="1">
    <citation type="submission" date="2018-06" db="EMBL/GenBank/DDBJ databases">
        <authorList>
            <consortium name="Pathogen Informatics"/>
            <person name="Doyle S."/>
        </authorList>
    </citation>
    <scope>NUCLEOTIDE SEQUENCE [LARGE SCALE GENOMIC DNA]</scope>
    <source>
        <strain evidence="2 3">NCTC11388</strain>
    </source>
</reference>
<organism evidence="2 3">
    <name type="scientific">Sphingobacterium spiritivorum</name>
    <name type="common">Flavobacterium spiritivorum</name>
    <dbReference type="NCBI Taxonomy" id="258"/>
    <lineage>
        <taxon>Bacteria</taxon>
        <taxon>Pseudomonadati</taxon>
        <taxon>Bacteroidota</taxon>
        <taxon>Sphingobacteriia</taxon>
        <taxon>Sphingobacteriales</taxon>
        <taxon>Sphingobacteriaceae</taxon>
        <taxon>Sphingobacterium</taxon>
    </lineage>
</organism>
<proteinExistence type="predicted"/>
<accession>A0A380CV54</accession>
<sequence length="293" mass="34281">MKSAEVTSLIKKMEGGSTEPILISTIDAQGIEGSYVLKLYKEDYELQAYTTFKEVVVNYLINEFDLRTPEIALVHISDSLALANRSRFNQFKNQTRKEFDFSKRKVAFEYLSAQSVGFNDNFDLDITDYSTIYAFDFLILNNDRGGLNKKSNLLIDENGFILIDHEICFYFINSQNTDDYNQGHSVIFSELDDSVDNTALEMLKTSLLEKRTLYNYSTHIFHEKLRQLSAKQNLFDDFFYYLEELSVIRFEKFIKSLDKYDLQCPSGYLLVEYLRFIKDNMQNFKDSLYTSIK</sequence>
<evidence type="ECO:0000313" key="2">
    <source>
        <dbReference type="EMBL" id="SUJ28688.1"/>
    </source>
</evidence>
<dbReference type="Proteomes" id="UP000254893">
    <property type="component" value="Unassembled WGS sequence"/>
</dbReference>
<dbReference type="RefSeq" id="WP_115171642.1">
    <property type="nucleotide sequence ID" value="NZ_UGYW01000002.1"/>
</dbReference>
<feature type="domain" description="HipA-like kinase" evidence="1">
    <location>
        <begin position="7"/>
        <end position="190"/>
    </location>
</feature>
<evidence type="ECO:0000313" key="3">
    <source>
        <dbReference type="Proteomes" id="UP000254893"/>
    </source>
</evidence>
<evidence type="ECO:0000259" key="1">
    <source>
        <dbReference type="Pfam" id="PF20613"/>
    </source>
</evidence>
<dbReference type="Pfam" id="PF20613">
    <property type="entry name" value="HipA_2"/>
    <property type="match status" value="1"/>
</dbReference>
<dbReference type="InterPro" id="IPR046748">
    <property type="entry name" value="HipA_2"/>
</dbReference>
<dbReference type="EMBL" id="UGYW01000002">
    <property type="protein sequence ID" value="SUJ28688.1"/>
    <property type="molecule type" value="Genomic_DNA"/>
</dbReference>
<gene>
    <name evidence="2" type="ORF">NCTC11388_04388</name>
</gene>
<name>A0A380CV54_SPHSI</name>